<feature type="non-terminal residue" evidence="1">
    <location>
        <position position="51"/>
    </location>
</feature>
<evidence type="ECO:0000313" key="2">
    <source>
        <dbReference type="Proteomes" id="UP001529510"/>
    </source>
</evidence>
<evidence type="ECO:0000313" key="1">
    <source>
        <dbReference type="EMBL" id="KAL0156506.1"/>
    </source>
</evidence>
<name>A0ABD0N5K7_CIRMR</name>
<keyword evidence="2" id="KW-1185">Reference proteome</keyword>
<protein>
    <submittedName>
        <fullName evidence="1">Uncharacterized protein</fullName>
    </submittedName>
</protein>
<organism evidence="1 2">
    <name type="scientific">Cirrhinus mrigala</name>
    <name type="common">Mrigala</name>
    <dbReference type="NCBI Taxonomy" id="683832"/>
    <lineage>
        <taxon>Eukaryota</taxon>
        <taxon>Metazoa</taxon>
        <taxon>Chordata</taxon>
        <taxon>Craniata</taxon>
        <taxon>Vertebrata</taxon>
        <taxon>Euteleostomi</taxon>
        <taxon>Actinopterygii</taxon>
        <taxon>Neopterygii</taxon>
        <taxon>Teleostei</taxon>
        <taxon>Ostariophysi</taxon>
        <taxon>Cypriniformes</taxon>
        <taxon>Cyprinidae</taxon>
        <taxon>Labeoninae</taxon>
        <taxon>Labeonini</taxon>
        <taxon>Cirrhinus</taxon>
    </lineage>
</organism>
<gene>
    <name evidence="1" type="ORF">M9458_047752</name>
</gene>
<dbReference type="EMBL" id="JAMKFB020000024">
    <property type="protein sequence ID" value="KAL0156506.1"/>
    <property type="molecule type" value="Genomic_DNA"/>
</dbReference>
<reference evidence="1 2" key="1">
    <citation type="submission" date="2024-05" db="EMBL/GenBank/DDBJ databases">
        <title>Genome sequencing and assembly of Indian major carp, Cirrhinus mrigala (Hamilton, 1822).</title>
        <authorList>
            <person name="Mohindra V."/>
            <person name="Chowdhury L.M."/>
            <person name="Lal K."/>
            <person name="Jena J.K."/>
        </authorList>
    </citation>
    <scope>NUCLEOTIDE SEQUENCE [LARGE SCALE GENOMIC DNA]</scope>
    <source>
        <strain evidence="1">CM1030</strain>
        <tissue evidence="1">Blood</tissue>
    </source>
</reference>
<dbReference type="AlphaFoldDB" id="A0ABD0N5K7"/>
<feature type="non-terminal residue" evidence="1">
    <location>
        <position position="1"/>
    </location>
</feature>
<proteinExistence type="predicted"/>
<accession>A0ABD0N5K7</accession>
<comment type="caution">
    <text evidence="1">The sequence shown here is derived from an EMBL/GenBank/DDBJ whole genome shotgun (WGS) entry which is preliminary data.</text>
</comment>
<sequence length="51" mass="5724">SGDKNISQSEVLLSAPIQHEEEIPLNFKVCHQISPASEREETALHLSFAHR</sequence>
<dbReference type="Proteomes" id="UP001529510">
    <property type="component" value="Unassembled WGS sequence"/>
</dbReference>